<dbReference type="Gene3D" id="3.90.550.10">
    <property type="entry name" value="Spore Coat Polysaccharide Biosynthesis Protein SpsA, Chain A"/>
    <property type="match status" value="2"/>
</dbReference>
<feature type="region of interest" description="Disordered" evidence="7">
    <location>
        <begin position="795"/>
        <end position="830"/>
    </location>
</feature>
<keyword evidence="2" id="KW-0328">Glycosyltransferase</keyword>
<dbReference type="SUPFAM" id="SSF53448">
    <property type="entry name" value="Nucleotide-diphospho-sugar transferases"/>
    <property type="match status" value="1"/>
</dbReference>
<evidence type="ECO:0000256" key="1">
    <source>
        <dbReference type="ARBA" id="ARBA00004141"/>
    </source>
</evidence>
<evidence type="ECO:0000256" key="3">
    <source>
        <dbReference type="ARBA" id="ARBA00022679"/>
    </source>
</evidence>
<organism evidence="10 11">
    <name type="scientific">Xylanimonas oleitrophica</name>
    <dbReference type="NCBI Taxonomy" id="2607479"/>
    <lineage>
        <taxon>Bacteria</taxon>
        <taxon>Bacillati</taxon>
        <taxon>Actinomycetota</taxon>
        <taxon>Actinomycetes</taxon>
        <taxon>Micrococcales</taxon>
        <taxon>Promicromonosporaceae</taxon>
        <taxon>Xylanimonas</taxon>
    </lineage>
</organism>
<evidence type="ECO:0000256" key="4">
    <source>
        <dbReference type="ARBA" id="ARBA00022692"/>
    </source>
</evidence>
<dbReference type="InterPro" id="IPR050321">
    <property type="entry name" value="Glycosyltr_2/OpgH_subfam"/>
</dbReference>
<feature type="domain" description="Glycosyltransferase 2-like" evidence="9">
    <location>
        <begin position="355"/>
        <end position="580"/>
    </location>
</feature>
<gene>
    <name evidence="10" type="ORF">DNL40_04275</name>
</gene>
<sequence>MSRRRQWGAERRTEPLPIQHPRPTTGKIARSRVAIVLTVTFWLLYVISTVLREFIDSDAGFRFSVEAVAYVVTVSALGFSALMYLLAREGALTRFRDHQRTTRSELDRFFARRTPSLTVLVPSYAEETDVVRATLLSTALQEYPDLRVVLLLDDPINPSNPADAARVEATKSLPEQINRLLATPRRHVEEAHARFVAGRPEGTDPQTPATPAEVQALAAEYRWAARWTVRLAAVERTDDHVGTFLDEQVYGKLAEDLETTAAAIEAGAVDGQVLPVAALDRFYQRMVRIFTAEVSVFQRKAWVSTSHEANKAMNLNSYLALMGGTYRIEQTLDGLGLAEVEPGDEHVLTVPDSDYVLTLDADSVLLREYCLRLVHFLEQPGNERVGVVQTPYSAFRGAATRIERLAGATTDIQHMLHQGMTQFGATFWVGANAVIRKRALDDIVEVESVGGYEVRRYIQDRTVIEDTESSIDLATHGWTLVNYPERLSYSATPPDFGSLVVQRRRWANGGLLIMPKFFAHVRTKRRQGTPVRLAEQFLRVNYMASTAWASVALVLLLAYPYDGRLLSPLVLLMAAGYFISMASDLKQFGYKRSDVFRIYGFNLILLTVNLAGVLKSLQQAVTGAKIPFARTPKVKDRTAAPLLHVMAPLVIVGFSVFSFVRDFQLQNWGNAAFAGFNTVMASYAIVAYIGVGALLVDIGRGLVGWFWVDVPDRRPQGPPERGWHSVLTVGSSADGTAAPLELAARESLAHARATAVAAVRHGQGALLLEAPVVDEAVVEEVVAAELEQFEREAELALQAAAGDLGAEPDTPPAPEPGTDQTRTPEPDGGR</sequence>
<dbReference type="PANTHER" id="PTHR43867:SF2">
    <property type="entry name" value="CELLULOSE SYNTHASE CATALYTIC SUBUNIT A [UDP-FORMING]"/>
    <property type="match status" value="1"/>
</dbReference>
<feature type="transmembrane region" description="Helical" evidence="8">
    <location>
        <begin position="565"/>
        <end position="583"/>
    </location>
</feature>
<feature type="transmembrane region" description="Helical" evidence="8">
    <location>
        <begin position="540"/>
        <end position="559"/>
    </location>
</feature>
<feature type="region of interest" description="Disordered" evidence="7">
    <location>
        <begin position="1"/>
        <end position="23"/>
    </location>
</feature>
<dbReference type="GO" id="GO:0016758">
    <property type="term" value="F:hexosyltransferase activity"/>
    <property type="evidence" value="ECO:0007669"/>
    <property type="project" value="TreeGrafter"/>
</dbReference>
<evidence type="ECO:0000256" key="8">
    <source>
        <dbReference type="SAM" id="Phobius"/>
    </source>
</evidence>
<dbReference type="Proteomes" id="UP000248783">
    <property type="component" value="Unassembled WGS sequence"/>
</dbReference>
<keyword evidence="4 8" id="KW-0812">Transmembrane</keyword>
<dbReference type="Pfam" id="PF13632">
    <property type="entry name" value="Glyco_trans_2_3"/>
    <property type="match status" value="1"/>
</dbReference>
<evidence type="ECO:0000256" key="7">
    <source>
        <dbReference type="SAM" id="MobiDB-lite"/>
    </source>
</evidence>
<name>A0A2W5XUW8_9MICO</name>
<dbReference type="InterPro" id="IPR029044">
    <property type="entry name" value="Nucleotide-diphossugar_trans"/>
</dbReference>
<keyword evidence="5 8" id="KW-1133">Transmembrane helix</keyword>
<dbReference type="RefSeq" id="WP_111250015.1">
    <property type="nucleotide sequence ID" value="NZ_QKWH01000002.1"/>
</dbReference>
<feature type="compositionally biased region" description="Low complexity" evidence="7">
    <location>
        <begin position="795"/>
        <end position="807"/>
    </location>
</feature>
<comment type="subcellular location">
    <subcellularLocation>
        <location evidence="1">Membrane</location>
        <topology evidence="1">Multi-pass membrane protein</topology>
    </subcellularLocation>
</comment>
<feature type="transmembrane region" description="Helical" evidence="8">
    <location>
        <begin position="33"/>
        <end position="55"/>
    </location>
</feature>
<keyword evidence="11" id="KW-1185">Reference proteome</keyword>
<evidence type="ECO:0000256" key="6">
    <source>
        <dbReference type="ARBA" id="ARBA00023136"/>
    </source>
</evidence>
<proteinExistence type="predicted"/>
<dbReference type="AlphaFoldDB" id="A0A2W5XUW8"/>
<dbReference type="GO" id="GO:0005886">
    <property type="term" value="C:plasma membrane"/>
    <property type="evidence" value="ECO:0007669"/>
    <property type="project" value="TreeGrafter"/>
</dbReference>
<feature type="transmembrane region" description="Helical" evidence="8">
    <location>
        <begin position="672"/>
        <end position="696"/>
    </location>
</feature>
<comment type="caution">
    <text evidence="10">The sequence shown here is derived from an EMBL/GenBank/DDBJ whole genome shotgun (WGS) entry which is preliminary data.</text>
</comment>
<dbReference type="PANTHER" id="PTHR43867">
    <property type="entry name" value="CELLULOSE SYNTHASE CATALYTIC SUBUNIT A [UDP-FORMING]"/>
    <property type="match status" value="1"/>
</dbReference>
<feature type="transmembrane region" description="Helical" evidence="8">
    <location>
        <begin position="642"/>
        <end position="660"/>
    </location>
</feature>
<feature type="transmembrane region" description="Helical" evidence="8">
    <location>
        <begin position="67"/>
        <end position="87"/>
    </location>
</feature>
<evidence type="ECO:0000259" key="9">
    <source>
        <dbReference type="Pfam" id="PF13632"/>
    </source>
</evidence>
<protein>
    <submittedName>
        <fullName evidence="10">Glycosyltransferase</fullName>
    </submittedName>
</protein>
<evidence type="ECO:0000313" key="11">
    <source>
        <dbReference type="Proteomes" id="UP000248783"/>
    </source>
</evidence>
<evidence type="ECO:0000256" key="5">
    <source>
        <dbReference type="ARBA" id="ARBA00022989"/>
    </source>
</evidence>
<dbReference type="EMBL" id="QKWH01000002">
    <property type="protein sequence ID" value="PZR54158.1"/>
    <property type="molecule type" value="Genomic_DNA"/>
</dbReference>
<evidence type="ECO:0000256" key="2">
    <source>
        <dbReference type="ARBA" id="ARBA00022676"/>
    </source>
</evidence>
<keyword evidence="3 10" id="KW-0808">Transferase</keyword>
<accession>A0A2W5XUW8</accession>
<feature type="transmembrane region" description="Helical" evidence="8">
    <location>
        <begin position="595"/>
        <end position="614"/>
    </location>
</feature>
<evidence type="ECO:0000313" key="10">
    <source>
        <dbReference type="EMBL" id="PZR54158.1"/>
    </source>
</evidence>
<keyword evidence="6 8" id="KW-0472">Membrane</keyword>
<reference evidence="10 11" key="1">
    <citation type="submission" date="2018-06" db="EMBL/GenBank/DDBJ databases">
        <title>Whole genome sequencing of a novel hydrocarbon degrading bacterial strain, PW21 isolated from oil contaminated produced water sample.</title>
        <authorList>
            <person name="Nagkirti P."/>
            <person name="Shaikh A."/>
            <person name="Gowdaman V."/>
            <person name="Engineer A.E."/>
            <person name="Dagar S."/>
            <person name="Dhakephalkar P.K."/>
        </authorList>
    </citation>
    <scope>NUCLEOTIDE SEQUENCE [LARGE SCALE GENOMIC DNA]</scope>
    <source>
        <strain evidence="10 11">PW21</strain>
    </source>
</reference>
<dbReference type="InterPro" id="IPR001173">
    <property type="entry name" value="Glyco_trans_2-like"/>
</dbReference>